<proteinExistence type="predicted"/>
<organism evidence="1 2">
    <name type="scientific">Trichinella zimbabwensis</name>
    <dbReference type="NCBI Taxonomy" id="268475"/>
    <lineage>
        <taxon>Eukaryota</taxon>
        <taxon>Metazoa</taxon>
        <taxon>Ecdysozoa</taxon>
        <taxon>Nematoda</taxon>
        <taxon>Enoplea</taxon>
        <taxon>Dorylaimia</taxon>
        <taxon>Trichinellida</taxon>
        <taxon>Trichinellidae</taxon>
        <taxon>Trichinella</taxon>
    </lineage>
</organism>
<gene>
    <name evidence="1" type="ORF">T11_13453</name>
</gene>
<protein>
    <submittedName>
        <fullName evidence="1">Uncharacterized protein</fullName>
    </submittedName>
</protein>
<dbReference type="AlphaFoldDB" id="A0A0V1HV36"/>
<comment type="caution">
    <text evidence="1">The sequence shown here is derived from an EMBL/GenBank/DDBJ whole genome shotgun (WGS) entry which is preliminary data.</text>
</comment>
<dbReference type="Proteomes" id="UP000055024">
    <property type="component" value="Unassembled WGS sequence"/>
</dbReference>
<reference evidence="1 2" key="1">
    <citation type="submission" date="2015-01" db="EMBL/GenBank/DDBJ databases">
        <title>Evolution of Trichinella species and genotypes.</title>
        <authorList>
            <person name="Korhonen P.K."/>
            <person name="Edoardo P."/>
            <person name="Giuseppe L.R."/>
            <person name="Gasser R.B."/>
        </authorList>
    </citation>
    <scope>NUCLEOTIDE SEQUENCE [LARGE SCALE GENOMIC DNA]</scope>
    <source>
        <strain evidence="1">ISS1029</strain>
    </source>
</reference>
<dbReference type="OrthoDB" id="6621209at2759"/>
<dbReference type="EMBL" id="JYDP01000032">
    <property type="protein sequence ID" value="KRZ13493.1"/>
    <property type="molecule type" value="Genomic_DNA"/>
</dbReference>
<evidence type="ECO:0000313" key="2">
    <source>
        <dbReference type="Proteomes" id="UP000055024"/>
    </source>
</evidence>
<accession>A0A0V1HV36</accession>
<sequence>MGKHRPANALDALALCPKDCYPSVSLLLQIFATLPIALANAERSFSPVKYSRPSTFADFKTAKNKSYF</sequence>
<evidence type="ECO:0000313" key="1">
    <source>
        <dbReference type="EMBL" id="KRZ13493.1"/>
    </source>
</evidence>
<keyword evidence="2" id="KW-1185">Reference proteome</keyword>
<name>A0A0V1HV36_9BILA</name>